<name>A0A0C9MRV8_9FUNG</name>
<accession>A0A0C9MRV8</accession>
<dbReference type="EMBL" id="DF836616">
    <property type="protein sequence ID" value="GAN10184.1"/>
    <property type="molecule type" value="Genomic_DNA"/>
</dbReference>
<protein>
    <submittedName>
        <fullName evidence="1">Uncharacterized protein</fullName>
    </submittedName>
</protein>
<proteinExistence type="predicted"/>
<sequence>MRHIVYLIEIEKLTDNVECYKPVVSKVPARSYTEGQGAILKSIGLARQCDVHRIIQSFLLEKRNEKEHIINGIHCSENPYRATSDLPDDYWMCVLQYHHFVNLVFETETPDMTPIPNIRIVRLTRHLHMLNPAHYSIYRLWNCVINIPRNEAKPKQLAEITNCEWKLYLAKREQNAAVASLNGHKRFAHFNQLISYMTESRSIKHITDDANHSRVYQPANAKDSERVNITKSPDFDWLVPNT</sequence>
<keyword evidence="2" id="KW-1185">Reference proteome</keyword>
<dbReference type="AlphaFoldDB" id="A0A0C9MRV8"/>
<evidence type="ECO:0000313" key="2">
    <source>
        <dbReference type="Proteomes" id="UP000053815"/>
    </source>
</evidence>
<evidence type="ECO:0000313" key="1">
    <source>
        <dbReference type="EMBL" id="GAN10184.1"/>
    </source>
</evidence>
<dbReference type="Proteomes" id="UP000053815">
    <property type="component" value="Unassembled WGS sequence"/>
</dbReference>
<gene>
    <name evidence="1" type="ORF">MAM1_0327d09721</name>
</gene>
<reference evidence="1" key="1">
    <citation type="submission" date="2014-09" db="EMBL/GenBank/DDBJ databases">
        <title>Draft genome sequence of an oleaginous Mucoromycotina fungus Mucor ambiguus NBRC6742.</title>
        <authorList>
            <person name="Takeda I."/>
            <person name="Yamane N."/>
            <person name="Morita T."/>
            <person name="Tamano K."/>
            <person name="Machida M."/>
            <person name="Baker S."/>
            <person name="Koike H."/>
        </authorList>
    </citation>
    <scope>NUCLEOTIDE SEQUENCE</scope>
    <source>
        <strain evidence="1">NBRC 6742</strain>
    </source>
</reference>
<organism evidence="1">
    <name type="scientific">Mucor ambiguus</name>
    <dbReference type="NCBI Taxonomy" id="91626"/>
    <lineage>
        <taxon>Eukaryota</taxon>
        <taxon>Fungi</taxon>
        <taxon>Fungi incertae sedis</taxon>
        <taxon>Mucoromycota</taxon>
        <taxon>Mucoromycotina</taxon>
        <taxon>Mucoromycetes</taxon>
        <taxon>Mucorales</taxon>
        <taxon>Mucorineae</taxon>
        <taxon>Mucoraceae</taxon>
        <taxon>Mucor</taxon>
    </lineage>
</organism>